<reference evidence="2" key="1">
    <citation type="submission" date="2023-02" db="EMBL/GenBank/DDBJ databases">
        <title>Identification and recombinant expression of a fungal hydrolase from Papiliotrema laurentii that hydrolyzes apple cutin and clears colloidal polyester polyurethane.</title>
        <authorList>
            <consortium name="DOE Joint Genome Institute"/>
            <person name="Roman V.A."/>
            <person name="Bojanowski C."/>
            <person name="Crable B.R."/>
            <person name="Wagner D.N."/>
            <person name="Hung C.S."/>
            <person name="Nadeau L.J."/>
            <person name="Schratz L."/>
            <person name="Haridas S."/>
            <person name="Pangilinan J."/>
            <person name="Lipzen A."/>
            <person name="Na H."/>
            <person name="Yan M."/>
            <person name="Ng V."/>
            <person name="Grigoriev I.V."/>
            <person name="Spatafora J.W."/>
            <person name="Barlow D."/>
            <person name="Biffinger J."/>
            <person name="Kelley-Loughnane N."/>
            <person name="Varaljay V.A."/>
            <person name="Crookes-Goodson W.J."/>
        </authorList>
    </citation>
    <scope>NUCLEOTIDE SEQUENCE</scope>
    <source>
        <strain evidence="2">5307AH</strain>
    </source>
</reference>
<comment type="caution">
    <text evidence="2">The sequence shown here is derived from an EMBL/GenBank/DDBJ whole genome shotgun (WGS) entry which is preliminary data.</text>
</comment>
<protein>
    <submittedName>
        <fullName evidence="2">Uncharacterized protein</fullName>
    </submittedName>
</protein>
<dbReference type="Proteomes" id="UP001182556">
    <property type="component" value="Unassembled WGS sequence"/>
</dbReference>
<keyword evidence="3" id="KW-1185">Reference proteome</keyword>
<feature type="compositionally biased region" description="Low complexity" evidence="1">
    <location>
        <begin position="912"/>
        <end position="923"/>
    </location>
</feature>
<feature type="compositionally biased region" description="Pro residues" evidence="1">
    <location>
        <begin position="818"/>
        <end position="834"/>
    </location>
</feature>
<feature type="compositionally biased region" description="Pro residues" evidence="1">
    <location>
        <begin position="38"/>
        <end position="58"/>
    </location>
</feature>
<sequence length="923" mass="96709">MEDPWAAGPSWAPAKETVPKMELPPEPASSFDVSDPWGAPPTPAAPPPDLSPSSPPLSPVRSRDEEGWEGEAVGGWDERAASPDAPPHQEPTVEQEEHEAGMSDDVDGPSHTDTSDTPAPSPPISPIAQPTILQTPTIQGEWGADDTDTTRDSSPPPHPAPPAFDSPKFNSFQPSFSYDDDEAGFGGFASTTPAFDTNAAFDDHAADDADQGEGWGAVRGPVIMPHEIAHREQEEDWELAQRRLREAEERVPRAKVESLTDGWKEVVLGLVVDQLEAMSEEDERRLSEGVRSLETDTYETLRSLSTIPPDINTYPPVISSLVTHERYSYALSRPDPTPSTSLLSTSLARRPRRTQTLDADSPWLSRSKLGEPDAPLSEASTAVENTGSRWSFWRRQTQDKPLVTSGGGVLEIKSPHAPSSLGRRSSELNVESKPASIYSRNSRPASPANVFPVATGFDGTCEAGPSTSPALPRANSPAPPSAPSGVSRFWGRLGRKQPAAQQVSTGTVDTKDLEISADDFSFLAEIPSMGGQDHHAVGDLLSMEPGRTEDVASLESMLSSKPSPLPAPLAPPPRVAPIPRVPSAGGGRFVAKMKSPASTDMDLLGGLDFNESPSSTPPPSLQKSTPPPQTTSSSMWDDLLAPSSSAPPSKPATPAPAFNLAAPAPLAIVQSGSSSSSTQMPPALSPPPLPSLAPPPITLSPAIQAPPVMRNHTPISQPISPIPSQSTSKPPSSSLQQHPIPLTSTEPFEDFEDFGTPQKASVAQFDDFDFTGFTSPAAKRNASASTSSATHTSRSSLDHTSTMSLVSGASASKGTRWPAPPSPVGPILEPPPRAAPSSGFPFLSPPPPPSRPASSTGRGVDLLGEQGEGGGAQTVPTRPRGPSPLAPPSVGGGASGQKSLSPLGGVSGQKGLSASDLSFFDSL</sequence>
<feature type="compositionally biased region" description="Pro residues" evidence="1">
    <location>
        <begin position="154"/>
        <end position="164"/>
    </location>
</feature>
<evidence type="ECO:0000256" key="1">
    <source>
        <dbReference type="SAM" id="MobiDB-lite"/>
    </source>
</evidence>
<feature type="compositionally biased region" description="Low complexity" evidence="1">
    <location>
        <begin position="782"/>
        <end position="795"/>
    </location>
</feature>
<feature type="region of interest" description="Disordered" evidence="1">
    <location>
        <begin position="1"/>
        <end position="191"/>
    </location>
</feature>
<evidence type="ECO:0000313" key="2">
    <source>
        <dbReference type="EMBL" id="KAK1922044.1"/>
    </source>
</evidence>
<feature type="compositionally biased region" description="Acidic residues" evidence="1">
    <location>
        <begin position="93"/>
        <end position="107"/>
    </location>
</feature>
<evidence type="ECO:0000313" key="3">
    <source>
        <dbReference type="Proteomes" id="UP001182556"/>
    </source>
</evidence>
<name>A0AAD9CWK0_PAPLA</name>
<accession>A0AAD9CWK0</accession>
<feature type="region of interest" description="Disordered" evidence="1">
    <location>
        <begin position="330"/>
        <end position="489"/>
    </location>
</feature>
<feature type="compositionally biased region" description="Polar residues" evidence="1">
    <location>
        <begin position="378"/>
        <end position="389"/>
    </location>
</feature>
<gene>
    <name evidence="2" type="ORF">DB88DRAFT_496940</name>
</gene>
<feature type="compositionally biased region" description="Pro residues" evidence="1">
    <location>
        <begin position="615"/>
        <end position="629"/>
    </location>
</feature>
<dbReference type="EMBL" id="JAODAN010000009">
    <property type="protein sequence ID" value="KAK1922044.1"/>
    <property type="molecule type" value="Genomic_DNA"/>
</dbReference>
<feature type="compositionally biased region" description="Low complexity" evidence="1">
    <location>
        <begin position="655"/>
        <end position="677"/>
    </location>
</feature>
<feature type="compositionally biased region" description="Low complexity" evidence="1">
    <location>
        <begin position="331"/>
        <end position="348"/>
    </location>
</feature>
<organism evidence="2 3">
    <name type="scientific">Papiliotrema laurentii</name>
    <name type="common">Cryptococcus laurentii</name>
    <dbReference type="NCBI Taxonomy" id="5418"/>
    <lineage>
        <taxon>Eukaryota</taxon>
        <taxon>Fungi</taxon>
        <taxon>Dikarya</taxon>
        <taxon>Basidiomycota</taxon>
        <taxon>Agaricomycotina</taxon>
        <taxon>Tremellomycetes</taxon>
        <taxon>Tremellales</taxon>
        <taxon>Rhynchogastremaceae</taxon>
        <taxon>Papiliotrema</taxon>
    </lineage>
</organism>
<feature type="compositionally biased region" description="Pro residues" evidence="1">
    <location>
        <begin position="683"/>
        <end position="698"/>
    </location>
</feature>
<feature type="compositionally biased region" description="Low complexity" evidence="1">
    <location>
        <begin position="713"/>
        <end position="734"/>
    </location>
</feature>
<proteinExistence type="predicted"/>
<feature type="compositionally biased region" description="Pro residues" evidence="1">
    <location>
        <begin position="563"/>
        <end position="580"/>
    </location>
</feature>
<feature type="compositionally biased region" description="Polar residues" evidence="1">
    <location>
        <begin position="798"/>
        <end position="813"/>
    </location>
</feature>
<feature type="region of interest" description="Disordered" evidence="1">
    <location>
        <begin position="550"/>
        <end position="923"/>
    </location>
</feature>
<dbReference type="AlphaFoldDB" id="A0AAD9CWK0"/>